<feature type="transmembrane region" description="Helical" evidence="9">
    <location>
        <begin position="273"/>
        <end position="297"/>
    </location>
</feature>
<feature type="transmembrane region" description="Helical" evidence="9">
    <location>
        <begin position="233"/>
        <end position="252"/>
    </location>
</feature>
<dbReference type="RefSeq" id="WP_067399631.1">
    <property type="nucleotide sequence ID" value="NZ_LZEY01000005.1"/>
</dbReference>
<feature type="transmembrane region" description="Helical" evidence="9">
    <location>
        <begin position="147"/>
        <end position="166"/>
    </location>
</feature>
<evidence type="ECO:0000256" key="6">
    <source>
        <dbReference type="ARBA" id="ARBA00022989"/>
    </source>
</evidence>
<feature type="transmembrane region" description="Helical" evidence="9">
    <location>
        <begin position="70"/>
        <end position="90"/>
    </location>
</feature>
<organism evidence="10 11">
    <name type="scientific">Morganella psychrotolerans</name>
    <dbReference type="NCBI Taxonomy" id="368603"/>
    <lineage>
        <taxon>Bacteria</taxon>
        <taxon>Pseudomonadati</taxon>
        <taxon>Pseudomonadota</taxon>
        <taxon>Gammaproteobacteria</taxon>
        <taxon>Enterobacterales</taxon>
        <taxon>Morganellaceae</taxon>
        <taxon>Morganella</taxon>
    </lineage>
</organism>
<comment type="caution">
    <text evidence="10">The sequence shown here is derived from an EMBL/GenBank/DDBJ whole genome shotgun (WGS) entry which is preliminary data.</text>
</comment>
<keyword evidence="2" id="KW-0813">Transport</keyword>
<keyword evidence="5 9" id="KW-0812">Transmembrane</keyword>
<name>A0A1B8HS97_9GAMM</name>
<feature type="transmembrane region" description="Helical" evidence="9">
    <location>
        <begin position="303"/>
        <end position="323"/>
    </location>
</feature>
<gene>
    <name evidence="10" type="ORF">AYY18_15155</name>
</gene>
<dbReference type="AlphaFoldDB" id="A0A1B8HS97"/>
<evidence type="ECO:0000256" key="9">
    <source>
        <dbReference type="SAM" id="Phobius"/>
    </source>
</evidence>
<evidence type="ECO:0000256" key="7">
    <source>
        <dbReference type="ARBA" id="ARBA00023136"/>
    </source>
</evidence>
<dbReference type="OrthoDB" id="9794165at2"/>
<evidence type="ECO:0000256" key="3">
    <source>
        <dbReference type="ARBA" id="ARBA00022475"/>
    </source>
</evidence>
<dbReference type="EMBL" id="LZEY01000005">
    <property type="protein sequence ID" value="OBU12475.1"/>
    <property type="molecule type" value="Genomic_DNA"/>
</dbReference>
<feature type="transmembrane region" description="Helical" evidence="9">
    <location>
        <begin position="6"/>
        <end position="26"/>
    </location>
</feature>
<dbReference type="Pfam" id="PF04143">
    <property type="entry name" value="Sulf_transp"/>
    <property type="match status" value="1"/>
</dbReference>
<feature type="transmembrane region" description="Helical" evidence="9">
    <location>
        <begin position="38"/>
        <end position="58"/>
    </location>
</feature>
<reference evidence="11" key="1">
    <citation type="submission" date="2016-06" db="EMBL/GenBank/DDBJ databases">
        <authorList>
            <person name="Butler K."/>
        </authorList>
    </citation>
    <scope>NUCLEOTIDE SEQUENCE [LARGE SCALE GENOMIC DNA]</scope>
    <source>
        <strain evidence="11">GCSL-Mp20</strain>
    </source>
</reference>
<evidence type="ECO:0000256" key="1">
    <source>
        <dbReference type="ARBA" id="ARBA00004429"/>
    </source>
</evidence>
<evidence type="ECO:0000256" key="8">
    <source>
        <dbReference type="ARBA" id="ARBA00035655"/>
    </source>
</evidence>
<keyword evidence="7 9" id="KW-0472">Membrane</keyword>
<dbReference type="PANTHER" id="PTHR30574:SF1">
    <property type="entry name" value="SULPHUR TRANSPORT DOMAIN-CONTAINING PROTEIN"/>
    <property type="match status" value="1"/>
</dbReference>
<keyword evidence="6 9" id="KW-1133">Transmembrane helix</keyword>
<sequence>MISGLFIGMLFGGLLQSGQFCFVSGFRNIVYQKNPRFLTALLIAVSIQATGFFTLQSIGLLTIPEGTLPVTATIIGGFLFGIGMVLAGCCGSGAWFRSGEGLTGTWIALFAFIVTMASAWKGSLKHWIDPLLIHPAQADTIYKTLNISPWFLVAVLIVVTVGLLIYQHRHPRYSPPPSGKFKQLPLNLTAVLIGILGIIAWYFSAENGRNFGFGISVPSANVIQYLVTGQQRYFNWGMLFVIGIFAGSMISAKIRGEFALTLPPDGKTVVKRLTGGIVMGIGATLAGGCTVTNSLVATAYFSWQGWISTLTIMAGVWITSYFIRPSQCRI</sequence>
<evidence type="ECO:0000256" key="2">
    <source>
        <dbReference type="ARBA" id="ARBA00022448"/>
    </source>
</evidence>
<dbReference type="PANTHER" id="PTHR30574">
    <property type="entry name" value="INNER MEMBRANE PROTEIN YEDE"/>
    <property type="match status" value="1"/>
</dbReference>
<keyword evidence="3" id="KW-1003">Cell membrane</keyword>
<evidence type="ECO:0000313" key="10">
    <source>
        <dbReference type="EMBL" id="OBU12475.1"/>
    </source>
</evidence>
<dbReference type="InterPro" id="IPR007272">
    <property type="entry name" value="Sulf_transp_TsuA/YedE"/>
</dbReference>
<feature type="transmembrane region" description="Helical" evidence="9">
    <location>
        <begin position="102"/>
        <end position="120"/>
    </location>
</feature>
<evidence type="ECO:0000256" key="5">
    <source>
        <dbReference type="ARBA" id="ARBA00022692"/>
    </source>
</evidence>
<feature type="transmembrane region" description="Helical" evidence="9">
    <location>
        <begin position="186"/>
        <end position="204"/>
    </location>
</feature>
<dbReference type="GO" id="GO:0005886">
    <property type="term" value="C:plasma membrane"/>
    <property type="evidence" value="ECO:0007669"/>
    <property type="project" value="UniProtKB-SubCell"/>
</dbReference>
<evidence type="ECO:0000256" key="4">
    <source>
        <dbReference type="ARBA" id="ARBA00022519"/>
    </source>
</evidence>
<dbReference type="Proteomes" id="UP000092377">
    <property type="component" value="Unassembled WGS sequence"/>
</dbReference>
<keyword evidence="11" id="KW-1185">Reference proteome</keyword>
<proteinExistence type="inferred from homology"/>
<evidence type="ECO:0000313" key="11">
    <source>
        <dbReference type="Proteomes" id="UP000092377"/>
    </source>
</evidence>
<accession>A0A1B8HS97</accession>
<keyword evidence="4" id="KW-0997">Cell inner membrane</keyword>
<comment type="similarity">
    <text evidence="8">Belongs to the TsuA/YedE (TC 9.B.102) family.</text>
</comment>
<protein>
    <submittedName>
        <fullName evidence="10">ABC transporter permease</fullName>
    </submittedName>
</protein>
<comment type="subcellular location">
    <subcellularLocation>
        <location evidence="1">Cell inner membrane</location>
        <topology evidence="1">Multi-pass membrane protein</topology>
    </subcellularLocation>
</comment>